<dbReference type="RefSeq" id="WP_183729029.1">
    <property type="nucleotide sequence ID" value="NZ_JACHID010000002.1"/>
</dbReference>
<feature type="chain" id="PRO_5031455914" evidence="1">
    <location>
        <begin position="31"/>
        <end position="535"/>
    </location>
</feature>
<gene>
    <name evidence="2" type="ORF">HNR37_000362</name>
</gene>
<dbReference type="EMBL" id="JACHID010000002">
    <property type="protein sequence ID" value="MBB5021056.1"/>
    <property type="molecule type" value="Genomic_DNA"/>
</dbReference>
<proteinExistence type="predicted"/>
<dbReference type="PANTHER" id="PTHR12558">
    <property type="entry name" value="CELL DIVISION CYCLE 16,23,27"/>
    <property type="match status" value="1"/>
</dbReference>
<reference evidence="2 3" key="1">
    <citation type="submission" date="2020-08" db="EMBL/GenBank/DDBJ databases">
        <title>Genomic Encyclopedia of Type Strains, Phase IV (KMG-IV): sequencing the most valuable type-strain genomes for metagenomic binning, comparative biology and taxonomic classification.</title>
        <authorList>
            <person name="Goeker M."/>
        </authorList>
    </citation>
    <scope>NUCLEOTIDE SEQUENCE [LARGE SCALE GENOMIC DNA]</scope>
    <source>
        <strain evidence="2 3">DSM 22071</strain>
    </source>
</reference>
<dbReference type="Gene3D" id="1.25.40.10">
    <property type="entry name" value="Tetratricopeptide repeat domain"/>
    <property type="match status" value="2"/>
</dbReference>
<dbReference type="Pfam" id="PF13181">
    <property type="entry name" value="TPR_8"/>
    <property type="match status" value="1"/>
</dbReference>
<name>A0A7W7Y2U0_9BACT</name>
<keyword evidence="3" id="KW-1185">Reference proteome</keyword>
<dbReference type="Proteomes" id="UP000528322">
    <property type="component" value="Unassembled WGS sequence"/>
</dbReference>
<dbReference type="Pfam" id="PF13174">
    <property type="entry name" value="TPR_6"/>
    <property type="match status" value="1"/>
</dbReference>
<sequence length="535" mass="62843">MSIRHSVAKTCQGLLLAILLALATTHSALAQSPGPDDLNVAKQMLEDGFYQEAQQILREYVEEHTEDSYALHLLGVAKFGMENYKEALRWFLISASKDHDDEISNHNHEYMARCYELLGDLRNALRYYRKFAAQHPQSISTWHSKASIANELGDYLDAIDYLESIPDDYEHHQLVLLERTKAHYHLGNYDLAILYGNRVQVDAVELNDAINLHYYLVNAAIAEEDFGFAFDMVVELEKLEPGPSRDIMTQYVMLAINTDNQDEGLQKGLEFCREFEPDKTIYPFLSQYLDSNFNQLELHWFEEFATCSQEFSHLYQRKLYNEGKYQEYARRYDSLEEVNPYLHLLMVRSLHKLGKPHEALSHIGQALDSYREPQDLYPFYAMEYTIRHEEDMPVLDISRQLYENFPSDEALYNYLTDLYQSREFDEFFDVLETYDYHGEERYLIMYMAGNSALEIEEYEQAIAYYLQVQPENSTMRLNTYHRIAYAYDMLEDDLNALEYYRQALEHADSSRAAINIERRITHLEQQVSPENTTEN</sequence>
<organism evidence="2 3">
    <name type="scientific">Desulfurispira natronophila</name>
    <dbReference type="NCBI Taxonomy" id="682562"/>
    <lineage>
        <taxon>Bacteria</taxon>
        <taxon>Pseudomonadati</taxon>
        <taxon>Chrysiogenota</taxon>
        <taxon>Chrysiogenia</taxon>
        <taxon>Chrysiogenales</taxon>
        <taxon>Chrysiogenaceae</taxon>
        <taxon>Desulfurispira</taxon>
    </lineage>
</organism>
<comment type="caution">
    <text evidence="2">The sequence shown here is derived from an EMBL/GenBank/DDBJ whole genome shotgun (WGS) entry which is preliminary data.</text>
</comment>
<feature type="signal peptide" evidence="1">
    <location>
        <begin position="1"/>
        <end position="30"/>
    </location>
</feature>
<evidence type="ECO:0000313" key="2">
    <source>
        <dbReference type="EMBL" id="MBB5021056.1"/>
    </source>
</evidence>
<dbReference type="InterPro" id="IPR019734">
    <property type="entry name" value="TPR_rpt"/>
</dbReference>
<dbReference type="GO" id="GO:0051301">
    <property type="term" value="P:cell division"/>
    <property type="evidence" value="ECO:0007669"/>
    <property type="project" value="TreeGrafter"/>
</dbReference>
<keyword evidence="1" id="KW-0732">Signal</keyword>
<evidence type="ECO:0000256" key="1">
    <source>
        <dbReference type="SAM" id="SignalP"/>
    </source>
</evidence>
<dbReference type="SUPFAM" id="SSF48452">
    <property type="entry name" value="TPR-like"/>
    <property type="match status" value="2"/>
</dbReference>
<dbReference type="AlphaFoldDB" id="A0A7W7Y2U0"/>
<dbReference type="InterPro" id="IPR011990">
    <property type="entry name" value="TPR-like_helical_dom_sf"/>
</dbReference>
<accession>A0A7W7Y2U0</accession>
<protein>
    <submittedName>
        <fullName evidence="2">Tetratricopeptide (TPR) repeat protein</fullName>
    </submittedName>
</protein>
<dbReference type="SMART" id="SM00028">
    <property type="entry name" value="TPR"/>
    <property type="match status" value="5"/>
</dbReference>
<dbReference type="PANTHER" id="PTHR12558:SF48">
    <property type="entry name" value="CHROMOSOME UNDETERMINED SCAFFOLD_74, WHOLE GENOME SHOTGUN SEQUENCE"/>
    <property type="match status" value="1"/>
</dbReference>
<evidence type="ECO:0000313" key="3">
    <source>
        <dbReference type="Proteomes" id="UP000528322"/>
    </source>
</evidence>